<dbReference type="InterPro" id="IPR001680">
    <property type="entry name" value="WD40_rpt"/>
</dbReference>
<name>A0A026W5C5_OOCBI</name>
<dbReference type="InterPro" id="IPR019775">
    <property type="entry name" value="WD40_repeat_CS"/>
</dbReference>
<reference evidence="7" key="3">
    <citation type="submission" date="2018-07" db="EMBL/GenBank/DDBJ databases">
        <authorList>
            <person name="Mckenzie S.K."/>
            <person name="Kronauer D.J.C."/>
        </authorList>
    </citation>
    <scope>NUCLEOTIDE SEQUENCE</scope>
    <source>
        <strain evidence="7">Clonal line C1</strain>
    </source>
</reference>
<gene>
    <name evidence="7" type="ORF">DMN91_012695</name>
    <name evidence="6" type="ORF">X777_09954</name>
</gene>
<dbReference type="EMBL" id="KK107405">
    <property type="protein sequence ID" value="EZA51277.1"/>
    <property type="molecule type" value="Genomic_DNA"/>
</dbReference>
<dbReference type="Pfam" id="PF00400">
    <property type="entry name" value="WD40"/>
    <property type="match status" value="4"/>
</dbReference>
<dbReference type="Gene3D" id="2.130.10.10">
    <property type="entry name" value="YVTN repeat-like/Quinoprotein amine dehydrogenase"/>
    <property type="match status" value="2"/>
</dbReference>
<feature type="compositionally biased region" description="Basic residues" evidence="5">
    <location>
        <begin position="490"/>
        <end position="503"/>
    </location>
</feature>
<dbReference type="SUPFAM" id="SSF50978">
    <property type="entry name" value="WD40 repeat-like"/>
    <property type="match status" value="1"/>
</dbReference>
<evidence type="ECO:0000256" key="2">
    <source>
        <dbReference type="ARBA" id="ARBA00022737"/>
    </source>
</evidence>
<feature type="compositionally biased region" description="Basic and acidic residues" evidence="5">
    <location>
        <begin position="384"/>
        <end position="393"/>
    </location>
</feature>
<dbReference type="STRING" id="2015173.A0A026W5C5"/>
<reference evidence="6 8" key="1">
    <citation type="journal article" date="2014" name="Curr. Biol.">
        <title>The genome of the clonal raider ant Cerapachys biroi.</title>
        <authorList>
            <person name="Oxley P.R."/>
            <person name="Ji L."/>
            <person name="Fetter-Pruneda I."/>
            <person name="McKenzie S.K."/>
            <person name="Li C."/>
            <person name="Hu H."/>
            <person name="Zhang G."/>
            <person name="Kronauer D.J."/>
        </authorList>
    </citation>
    <scope>NUCLEOTIDE SEQUENCE [LARGE SCALE GENOMIC DNA]</scope>
</reference>
<dbReference type="EMBL" id="QOIP01000014">
    <property type="protein sequence ID" value="RLU14808.1"/>
    <property type="molecule type" value="Genomic_DNA"/>
</dbReference>
<feature type="region of interest" description="Disordered" evidence="5">
    <location>
        <begin position="456"/>
        <end position="503"/>
    </location>
</feature>
<accession>A0A026W5C5</accession>
<feature type="repeat" description="WD" evidence="4">
    <location>
        <begin position="82"/>
        <end position="110"/>
    </location>
</feature>
<dbReference type="PANTHER" id="PTHR44675:SF1">
    <property type="entry name" value="P21-ACTIVATED PROTEIN KINASE-INTERACTING PROTEIN 1"/>
    <property type="match status" value="1"/>
</dbReference>
<evidence type="ECO:0000313" key="6">
    <source>
        <dbReference type="EMBL" id="EZA51277.1"/>
    </source>
</evidence>
<dbReference type="OrthoDB" id="308449at2759"/>
<dbReference type="GO" id="GO:0016301">
    <property type="term" value="F:kinase activity"/>
    <property type="evidence" value="ECO:0007669"/>
    <property type="project" value="UniProtKB-KW"/>
</dbReference>
<dbReference type="InterPro" id="IPR015943">
    <property type="entry name" value="WD40/YVTN_repeat-like_dom_sf"/>
</dbReference>
<dbReference type="InterPro" id="IPR036322">
    <property type="entry name" value="WD40_repeat_dom_sf"/>
</dbReference>
<dbReference type="PROSITE" id="PS00678">
    <property type="entry name" value="WD_REPEATS_1"/>
    <property type="match status" value="1"/>
</dbReference>
<evidence type="ECO:0000256" key="3">
    <source>
        <dbReference type="ARBA" id="ARBA00045213"/>
    </source>
</evidence>
<dbReference type="InterPro" id="IPR051959">
    <property type="entry name" value="PAK1-Kinase_Regulator"/>
</dbReference>
<keyword evidence="8" id="KW-1185">Reference proteome</keyword>
<evidence type="ECO:0000256" key="5">
    <source>
        <dbReference type="SAM" id="MobiDB-lite"/>
    </source>
</evidence>
<keyword evidence="6" id="KW-0418">Kinase</keyword>
<dbReference type="Proteomes" id="UP000279307">
    <property type="component" value="Chromosome 14"/>
</dbReference>
<sequence length="503" mass="56803">MQLDSRLQDPFEIIVGTYEQYLLGYKVINIVNEYKMEKSFATHSHSASIRSVSSSKYYLASAGADETVCLYDMRHRRECGKLIHHNDTINCIAFTPENSHLFTCSNDGSIAAIRCGNWQTEKHWPKAHKGSAVNALAIHPTGKLALSTGADGVLRTWNLIKGRQAYAINLVPKLKFDARYVTIIKWSPNGEKYLLGVNLKIYLYSVESAGIEKEIKFDSKVICAEFLKDNLIAVGLENGQIKFCDLKAAQIMDTTAHDMRVKCIAHTNDLLVSASSSGEIKLWRYNKHGLNILQTVNCGARITCLSLAQACRNLTQETEVKLEEENEVRKESKLRLKQQVIVDYADDWEVTDSQTKASKSKRKKKRARIEDASSDANIQHVKKKPFETKDLKKTAPSKKKRDRSSDIAEVAKPQKKKKVSKVSETNFNKKRKEADCALQVALPVKKINKIEEPSVPRKKHKIKLTDGEDAPSRKIKKKVDAEKSTVTVVSKKKKRRITKTKTN</sequence>
<feature type="region of interest" description="Disordered" evidence="5">
    <location>
        <begin position="352"/>
        <end position="425"/>
    </location>
</feature>
<feature type="repeat" description="WD" evidence="4">
    <location>
        <begin position="131"/>
        <end position="167"/>
    </location>
</feature>
<keyword evidence="6" id="KW-0808">Transferase</keyword>
<evidence type="ECO:0000313" key="7">
    <source>
        <dbReference type="EMBL" id="RLU14808.1"/>
    </source>
</evidence>
<dbReference type="SMART" id="SM00320">
    <property type="entry name" value="WD40"/>
    <property type="match status" value="6"/>
</dbReference>
<dbReference type="Proteomes" id="UP000053097">
    <property type="component" value="Unassembled WGS sequence"/>
</dbReference>
<protein>
    <submittedName>
        <fullName evidence="6">p21-activated protein kinase-interacting protein 1-like protein</fullName>
    </submittedName>
</protein>
<comment type="function">
    <text evidence="3">Negatively regulates the PAK1 kinase. PAK1 is a member of the PAK kinase family, which has been shown to play a positive role in the regulation of signaling pathways involving MAPK8 and RELA. PAK1 exists as an inactive homodimer, which is activated by binding of small GTPases such as CDC42 to an N-terminal regulatory domain. PAK1IP1 also binds to the N-terminus of PAK1, and inhibits the specific activation of PAK1 by CDC42. May be involved in ribosomal large subunit assembly.</text>
</comment>
<evidence type="ECO:0000256" key="4">
    <source>
        <dbReference type="PROSITE-ProRule" id="PRU00221"/>
    </source>
</evidence>
<proteinExistence type="predicted"/>
<feature type="compositionally biased region" description="Basic and acidic residues" evidence="5">
    <location>
        <begin position="463"/>
        <end position="483"/>
    </location>
</feature>
<organism evidence="6 8">
    <name type="scientific">Ooceraea biroi</name>
    <name type="common">Clonal raider ant</name>
    <name type="synonym">Cerapachys biroi</name>
    <dbReference type="NCBI Taxonomy" id="2015173"/>
    <lineage>
        <taxon>Eukaryota</taxon>
        <taxon>Metazoa</taxon>
        <taxon>Ecdysozoa</taxon>
        <taxon>Arthropoda</taxon>
        <taxon>Hexapoda</taxon>
        <taxon>Insecta</taxon>
        <taxon>Pterygota</taxon>
        <taxon>Neoptera</taxon>
        <taxon>Endopterygota</taxon>
        <taxon>Hymenoptera</taxon>
        <taxon>Apocrita</taxon>
        <taxon>Aculeata</taxon>
        <taxon>Formicoidea</taxon>
        <taxon>Formicidae</taxon>
        <taxon>Dorylinae</taxon>
        <taxon>Ooceraea</taxon>
    </lineage>
</organism>
<keyword evidence="1 4" id="KW-0853">WD repeat</keyword>
<feature type="compositionally biased region" description="Basic residues" evidence="5">
    <location>
        <begin position="358"/>
        <end position="367"/>
    </location>
</feature>
<dbReference type="PANTHER" id="PTHR44675">
    <property type="entry name" value="PAK1 INTERACTING PROTEIN 1"/>
    <property type="match status" value="1"/>
</dbReference>
<feature type="repeat" description="WD" evidence="4">
    <location>
        <begin position="254"/>
        <end position="283"/>
    </location>
</feature>
<dbReference type="AlphaFoldDB" id="A0A026W5C5"/>
<evidence type="ECO:0000256" key="1">
    <source>
        <dbReference type="ARBA" id="ARBA00022574"/>
    </source>
</evidence>
<keyword evidence="2" id="KW-0677">Repeat</keyword>
<evidence type="ECO:0000313" key="8">
    <source>
        <dbReference type="Proteomes" id="UP000053097"/>
    </source>
</evidence>
<reference evidence="7" key="2">
    <citation type="journal article" date="2018" name="Genome Res.">
        <title>The genomic architecture and molecular evolution of ant odorant receptors.</title>
        <authorList>
            <person name="McKenzie S.K."/>
            <person name="Kronauer D.J.C."/>
        </authorList>
    </citation>
    <scope>NUCLEOTIDE SEQUENCE [LARGE SCALE GENOMIC DNA]</scope>
    <source>
        <strain evidence="7">Clonal line C1</strain>
    </source>
</reference>
<dbReference type="OMA" id="HQFASIY"/>
<dbReference type="PROSITE" id="PS50082">
    <property type="entry name" value="WD_REPEATS_2"/>
    <property type="match status" value="3"/>
</dbReference>